<dbReference type="EMBL" id="RJJQ01000015">
    <property type="protein sequence ID" value="RNI20723.1"/>
    <property type="molecule type" value="Genomic_DNA"/>
</dbReference>
<protein>
    <submittedName>
        <fullName evidence="2">Uncharacterized protein</fullName>
    </submittedName>
</protein>
<keyword evidence="1" id="KW-0472">Membrane</keyword>
<evidence type="ECO:0000313" key="2">
    <source>
        <dbReference type="EMBL" id="RNI20723.1"/>
    </source>
</evidence>
<gene>
    <name evidence="2" type="ORF">EFY87_14185</name>
</gene>
<keyword evidence="3" id="KW-1185">Reference proteome</keyword>
<evidence type="ECO:0000256" key="1">
    <source>
        <dbReference type="SAM" id="Phobius"/>
    </source>
</evidence>
<dbReference type="Proteomes" id="UP000271678">
    <property type="component" value="Unassembled WGS sequence"/>
</dbReference>
<proteinExistence type="predicted"/>
<accession>A0A3M9M762</accession>
<keyword evidence="1" id="KW-0812">Transmembrane</keyword>
<name>A0A3M9M762_9MICO</name>
<dbReference type="OrthoDB" id="4744679at2"/>
<keyword evidence="1" id="KW-1133">Transmembrane helix</keyword>
<evidence type="ECO:0000313" key="3">
    <source>
        <dbReference type="Proteomes" id="UP000271678"/>
    </source>
</evidence>
<feature type="transmembrane region" description="Helical" evidence="1">
    <location>
        <begin position="38"/>
        <end position="59"/>
    </location>
</feature>
<dbReference type="AlphaFoldDB" id="A0A3M9M762"/>
<sequence>MAGESDPRRLLDRLVGACAAILVGAIALWGAVEILKAIWPWLCLLAFVIVGGFGAWLGIRRWRGW</sequence>
<comment type="caution">
    <text evidence="2">The sequence shown here is derived from an EMBL/GenBank/DDBJ whole genome shotgun (WGS) entry which is preliminary data.</text>
</comment>
<reference evidence="2 3" key="1">
    <citation type="submission" date="2018-11" db="EMBL/GenBank/DDBJ databases">
        <title>Draft genome of Simplicispira Flexivirga sp. BO-16.</title>
        <authorList>
            <person name="Im W.T."/>
        </authorList>
    </citation>
    <scope>NUCLEOTIDE SEQUENCE [LARGE SCALE GENOMIC DNA]</scope>
    <source>
        <strain evidence="2 3">BO-16</strain>
    </source>
</reference>
<organism evidence="2 3">
    <name type="scientific">Flexivirga caeni</name>
    <dbReference type="NCBI Taxonomy" id="2294115"/>
    <lineage>
        <taxon>Bacteria</taxon>
        <taxon>Bacillati</taxon>
        <taxon>Actinomycetota</taxon>
        <taxon>Actinomycetes</taxon>
        <taxon>Micrococcales</taxon>
        <taxon>Dermacoccaceae</taxon>
        <taxon>Flexivirga</taxon>
    </lineage>
</organism>
<feature type="transmembrane region" description="Helical" evidence="1">
    <location>
        <begin position="14"/>
        <end position="32"/>
    </location>
</feature>